<evidence type="ECO:0000256" key="3">
    <source>
        <dbReference type="ARBA" id="ARBA00022833"/>
    </source>
</evidence>
<dbReference type="WBParaSite" id="SVE_0161500.1">
    <property type="protein sequence ID" value="SVE_0161500.1"/>
    <property type="gene ID" value="SVE_0161500"/>
</dbReference>
<keyword evidence="4" id="KW-0469">Meiosis</keyword>
<dbReference type="InterPro" id="IPR042123">
    <property type="entry name" value="Zip3/RNF212-like"/>
</dbReference>
<evidence type="ECO:0000256" key="2">
    <source>
        <dbReference type="ARBA" id="ARBA00022771"/>
    </source>
</evidence>
<dbReference type="GO" id="GO:0007131">
    <property type="term" value="P:reciprocal meiotic recombination"/>
    <property type="evidence" value="ECO:0007669"/>
    <property type="project" value="InterPro"/>
</dbReference>
<evidence type="ECO:0000259" key="6">
    <source>
        <dbReference type="PROSITE" id="PS50089"/>
    </source>
</evidence>
<feature type="domain" description="RING-type" evidence="6">
    <location>
        <begin position="11"/>
        <end position="61"/>
    </location>
</feature>
<dbReference type="SUPFAM" id="SSF57850">
    <property type="entry name" value="RING/U-box"/>
    <property type="match status" value="1"/>
</dbReference>
<dbReference type="AlphaFoldDB" id="A0A0K0EYK7"/>
<dbReference type="PROSITE" id="PS50089">
    <property type="entry name" value="ZF_RING_2"/>
    <property type="match status" value="1"/>
</dbReference>
<dbReference type="GO" id="GO:0007129">
    <property type="term" value="P:homologous chromosome pairing at meiosis"/>
    <property type="evidence" value="ECO:0007669"/>
    <property type="project" value="TreeGrafter"/>
</dbReference>
<dbReference type="GO" id="GO:0019789">
    <property type="term" value="F:SUMO transferase activity"/>
    <property type="evidence" value="ECO:0007669"/>
    <property type="project" value="InterPro"/>
</dbReference>
<dbReference type="InterPro" id="IPR017907">
    <property type="entry name" value="Znf_RING_CS"/>
</dbReference>
<dbReference type="PANTHER" id="PTHR22663">
    <property type="entry name" value="RING FINGER PROTEIN NARYA-RELATED"/>
    <property type="match status" value="1"/>
</dbReference>
<dbReference type="PROSITE" id="PS00518">
    <property type="entry name" value="ZF_RING_1"/>
    <property type="match status" value="1"/>
</dbReference>
<reference evidence="8" key="2">
    <citation type="submission" date="2015-08" db="UniProtKB">
        <authorList>
            <consortium name="WormBaseParasite"/>
        </authorList>
    </citation>
    <scope>IDENTIFICATION</scope>
</reference>
<keyword evidence="2 5" id="KW-0863">Zinc-finger</keyword>
<reference evidence="7" key="1">
    <citation type="submission" date="2014-07" db="EMBL/GenBank/DDBJ databases">
        <authorList>
            <person name="Martin A.A"/>
            <person name="De Silva N."/>
        </authorList>
    </citation>
    <scope>NUCLEOTIDE SEQUENCE</scope>
</reference>
<proteinExistence type="predicted"/>
<evidence type="ECO:0000256" key="5">
    <source>
        <dbReference type="PROSITE-ProRule" id="PRU00175"/>
    </source>
</evidence>
<keyword evidence="7" id="KW-1185">Reference proteome</keyword>
<protein>
    <submittedName>
        <fullName evidence="8">RING-type domain-containing protein</fullName>
    </submittedName>
</protein>
<keyword evidence="1" id="KW-0479">Metal-binding</keyword>
<accession>A0A0K0EYK7</accession>
<evidence type="ECO:0000256" key="1">
    <source>
        <dbReference type="ARBA" id="ARBA00022723"/>
    </source>
</evidence>
<dbReference type="GO" id="GO:0000795">
    <property type="term" value="C:synaptonemal complex"/>
    <property type="evidence" value="ECO:0007669"/>
    <property type="project" value="InterPro"/>
</dbReference>
<dbReference type="Gene3D" id="3.30.40.10">
    <property type="entry name" value="Zinc/RING finger domain, C3HC4 (zinc finger)"/>
    <property type="match status" value="1"/>
</dbReference>
<evidence type="ECO:0000256" key="4">
    <source>
        <dbReference type="ARBA" id="ARBA00023254"/>
    </source>
</evidence>
<evidence type="ECO:0000313" key="8">
    <source>
        <dbReference type="WBParaSite" id="SVE_0161500.1"/>
    </source>
</evidence>
<keyword evidence="3" id="KW-0862">Zinc</keyword>
<name>A0A0K0EYK7_STRVS</name>
<dbReference type="InterPro" id="IPR001841">
    <property type="entry name" value="Znf_RING"/>
</dbReference>
<organism evidence="7 8">
    <name type="scientific">Strongyloides venezuelensis</name>
    <name type="common">Threadworm</name>
    <dbReference type="NCBI Taxonomy" id="75913"/>
    <lineage>
        <taxon>Eukaryota</taxon>
        <taxon>Metazoa</taxon>
        <taxon>Ecdysozoa</taxon>
        <taxon>Nematoda</taxon>
        <taxon>Chromadorea</taxon>
        <taxon>Rhabditida</taxon>
        <taxon>Tylenchina</taxon>
        <taxon>Panagrolaimomorpha</taxon>
        <taxon>Strongyloidoidea</taxon>
        <taxon>Strongyloididae</taxon>
        <taxon>Strongyloides</taxon>
    </lineage>
</organism>
<dbReference type="GO" id="GO:0016925">
    <property type="term" value="P:protein sumoylation"/>
    <property type="evidence" value="ECO:0007669"/>
    <property type="project" value="TreeGrafter"/>
</dbReference>
<evidence type="ECO:0000313" key="7">
    <source>
        <dbReference type="Proteomes" id="UP000035680"/>
    </source>
</evidence>
<dbReference type="Proteomes" id="UP000035680">
    <property type="component" value="Unassembled WGS sequence"/>
</dbReference>
<dbReference type="PANTHER" id="PTHR22663:SF17">
    <property type="entry name" value="RING FINGER PROTEIN NARYA-RELATED"/>
    <property type="match status" value="1"/>
</dbReference>
<dbReference type="InterPro" id="IPR013083">
    <property type="entry name" value="Znf_RING/FYVE/PHD"/>
</dbReference>
<sequence length="213" mass="24456">MSPTVNVLISCNKCGTISSNEERNKFFLLNCFHVLCIQCIKDGFKTSKTTSRKTITCDSCDKTVSFWTIGKDMDIDKKMMFLDPMTVIRSTTARLIAVFSFQDRQHEFLKRHAAKKTRLNIGILKNLHANSVISQTCSNVVEDDKKKIRGRILEKREVYEILKERHKKPYPVHVSLGANTNTQKLLSMGECKGKLNQQKELSFRMEIMGLMTK</sequence>
<dbReference type="GO" id="GO:0008270">
    <property type="term" value="F:zinc ion binding"/>
    <property type="evidence" value="ECO:0007669"/>
    <property type="project" value="UniProtKB-KW"/>
</dbReference>